<accession>A0A934SEU0</accession>
<keyword evidence="3" id="KW-1185">Reference proteome</keyword>
<sequence>MKTLSAFALAGILAATPLLAEVDDADRTAIAEAFDTLISDLENGNYENMIDNMPPAILEMMAAQAGGDLETLKPMIAQQMGAVLEQAEIIEFTYDIDGATTGTSEEGRDYAIVPTDTITGIGEQKMQTVGSTLALEDGDKWYLVRMETPQHSAMIGQLYPDLAGLEYDETVITPVE</sequence>
<protein>
    <submittedName>
        <fullName evidence="2">Uncharacterized protein</fullName>
    </submittedName>
</protein>
<keyword evidence="1" id="KW-0732">Signal</keyword>
<dbReference type="EMBL" id="JAEPRQ010000002">
    <property type="protein sequence ID" value="MBK4216055.1"/>
    <property type="molecule type" value="Genomic_DNA"/>
</dbReference>
<dbReference type="AlphaFoldDB" id="A0A934SEU0"/>
<gene>
    <name evidence="2" type="ORF">JJJ17_08970</name>
</gene>
<organism evidence="2 3">
    <name type="scientific">Paracoccus caeni</name>
    <dbReference type="NCBI Taxonomy" id="657651"/>
    <lineage>
        <taxon>Bacteria</taxon>
        <taxon>Pseudomonadati</taxon>
        <taxon>Pseudomonadota</taxon>
        <taxon>Alphaproteobacteria</taxon>
        <taxon>Rhodobacterales</taxon>
        <taxon>Paracoccaceae</taxon>
        <taxon>Paracoccus</taxon>
    </lineage>
</organism>
<feature type="signal peptide" evidence="1">
    <location>
        <begin position="1"/>
        <end position="20"/>
    </location>
</feature>
<dbReference type="Proteomes" id="UP000640485">
    <property type="component" value="Unassembled WGS sequence"/>
</dbReference>
<reference evidence="2" key="1">
    <citation type="submission" date="2021-01" db="EMBL/GenBank/DDBJ databases">
        <title>Paracoccus amoyensis sp. nov., isolated from the surface seawater along the coast of Xiamen Island, China.</title>
        <authorList>
            <person name="Lyu L."/>
        </authorList>
    </citation>
    <scope>NUCLEOTIDE SEQUENCE</scope>
    <source>
        <strain evidence="2">MJ17</strain>
    </source>
</reference>
<evidence type="ECO:0000313" key="3">
    <source>
        <dbReference type="Proteomes" id="UP000640485"/>
    </source>
</evidence>
<comment type="caution">
    <text evidence="2">The sequence shown here is derived from an EMBL/GenBank/DDBJ whole genome shotgun (WGS) entry which is preliminary data.</text>
</comment>
<feature type="chain" id="PRO_5036999398" evidence="1">
    <location>
        <begin position="21"/>
        <end position="176"/>
    </location>
</feature>
<proteinExistence type="predicted"/>
<evidence type="ECO:0000313" key="2">
    <source>
        <dbReference type="EMBL" id="MBK4216055.1"/>
    </source>
</evidence>
<evidence type="ECO:0000256" key="1">
    <source>
        <dbReference type="SAM" id="SignalP"/>
    </source>
</evidence>
<name>A0A934SEU0_9RHOB</name>
<dbReference type="RefSeq" id="WP_200685579.1">
    <property type="nucleotide sequence ID" value="NZ_JAEPRQ010000002.1"/>
</dbReference>